<dbReference type="AlphaFoldDB" id="A0A9D1QBJ1"/>
<reference evidence="2" key="1">
    <citation type="journal article" date="2021" name="PeerJ">
        <title>Extensive microbial diversity within the chicken gut microbiome revealed by metagenomics and culture.</title>
        <authorList>
            <person name="Gilroy R."/>
            <person name="Ravi A."/>
            <person name="Getino M."/>
            <person name="Pursley I."/>
            <person name="Horton D.L."/>
            <person name="Alikhan N.F."/>
            <person name="Baker D."/>
            <person name="Gharbi K."/>
            <person name="Hall N."/>
            <person name="Watson M."/>
            <person name="Adriaenssens E.M."/>
            <person name="Foster-Nyarko E."/>
            <person name="Jarju S."/>
            <person name="Secka A."/>
            <person name="Antonio M."/>
            <person name="Oren A."/>
            <person name="Chaudhuri R.R."/>
            <person name="La Ragione R."/>
            <person name="Hildebrand F."/>
            <person name="Pallen M.J."/>
        </authorList>
    </citation>
    <scope>NUCLEOTIDE SEQUENCE</scope>
    <source>
        <strain evidence="2">ChiHcolR34-3080</strain>
    </source>
</reference>
<dbReference type="EMBL" id="DXHQ01000106">
    <property type="protein sequence ID" value="HIW09584.1"/>
    <property type="molecule type" value="Genomic_DNA"/>
</dbReference>
<feature type="compositionally biased region" description="Basic and acidic residues" evidence="1">
    <location>
        <begin position="82"/>
        <end position="91"/>
    </location>
</feature>
<dbReference type="Proteomes" id="UP000823933">
    <property type="component" value="Unassembled WGS sequence"/>
</dbReference>
<feature type="compositionally biased region" description="Basic residues" evidence="1">
    <location>
        <begin position="62"/>
        <end position="73"/>
    </location>
</feature>
<comment type="caution">
    <text evidence="2">The sequence shown here is derived from an EMBL/GenBank/DDBJ whole genome shotgun (WGS) entry which is preliminary data.</text>
</comment>
<sequence length="91" mass="9865">MKCLVWKCCILTLALALLLVLGALAEGTIGLPLAAAVCLLGCRALRAAWAAEQRAERRAALRRARRTQARHSRPAPVSVPAETRREPLRVA</sequence>
<accession>A0A9D1QBJ1</accession>
<reference evidence="2" key="2">
    <citation type="submission" date="2021-04" db="EMBL/GenBank/DDBJ databases">
        <authorList>
            <person name="Gilroy R."/>
        </authorList>
    </citation>
    <scope>NUCLEOTIDE SEQUENCE</scope>
    <source>
        <strain evidence="2">ChiHcolR34-3080</strain>
    </source>
</reference>
<organism evidence="2 3">
    <name type="scientific">Candidatus Faecalibacterium intestinigallinarum</name>
    <dbReference type="NCBI Taxonomy" id="2838581"/>
    <lineage>
        <taxon>Bacteria</taxon>
        <taxon>Bacillati</taxon>
        <taxon>Bacillota</taxon>
        <taxon>Clostridia</taxon>
        <taxon>Eubacteriales</taxon>
        <taxon>Oscillospiraceae</taxon>
        <taxon>Faecalibacterium</taxon>
    </lineage>
</organism>
<evidence type="ECO:0000313" key="3">
    <source>
        <dbReference type="Proteomes" id="UP000823933"/>
    </source>
</evidence>
<feature type="region of interest" description="Disordered" evidence="1">
    <location>
        <begin position="62"/>
        <end position="91"/>
    </location>
</feature>
<evidence type="ECO:0000256" key="1">
    <source>
        <dbReference type="SAM" id="MobiDB-lite"/>
    </source>
</evidence>
<gene>
    <name evidence="2" type="ORF">H9890_09335</name>
</gene>
<proteinExistence type="predicted"/>
<evidence type="ECO:0000313" key="2">
    <source>
        <dbReference type="EMBL" id="HIW09584.1"/>
    </source>
</evidence>
<protein>
    <submittedName>
        <fullName evidence="2">Uncharacterized protein</fullName>
    </submittedName>
</protein>
<name>A0A9D1QBJ1_9FIRM</name>